<organism evidence="16 17">
    <name type="scientific">Eptatretus burgeri</name>
    <name type="common">Inshore hagfish</name>
    <dbReference type="NCBI Taxonomy" id="7764"/>
    <lineage>
        <taxon>Eukaryota</taxon>
        <taxon>Metazoa</taxon>
        <taxon>Chordata</taxon>
        <taxon>Craniata</taxon>
        <taxon>Vertebrata</taxon>
        <taxon>Cyclostomata</taxon>
        <taxon>Myxini</taxon>
        <taxon>Myxiniformes</taxon>
        <taxon>Myxinidae</taxon>
        <taxon>Eptatretinae</taxon>
        <taxon>Eptatretus</taxon>
    </lineage>
</organism>
<dbReference type="PANTHER" id="PTHR11576:SF2">
    <property type="entry name" value="ZONA PELLUCIDA SPERM-BINDING PROTEIN 3"/>
    <property type="match status" value="1"/>
</dbReference>
<dbReference type="PRINTS" id="PR00023">
    <property type="entry name" value="ZPELLUCIDA"/>
</dbReference>
<dbReference type="GO" id="GO:0035803">
    <property type="term" value="P:egg coat formation"/>
    <property type="evidence" value="ECO:0007669"/>
    <property type="project" value="UniProtKB-UniRule"/>
</dbReference>
<keyword evidence="11" id="KW-0472">Membrane</keyword>
<dbReference type="Pfam" id="PF23344">
    <property type="entry name" value="ZP-N"/>
    <property type="match status" value="1"/>
</dbReference>
<comment type="PTM">
    <text evidence="14">Proteolytically cleaved before the transmembrane segment to yield the secreted ectodomain incorporated in the zona pellucida.</text>
</comment>
<keyword evidence="9 14" id="KW-0732">Signal</keyword>
<dbReference type="OMA" id="VEQKACS"/>
<keyword evidence="13" id="KW-0325">Glycoprotein</keyword>
<dbReference type="GO" id="GO:0035805">
    <property type="term" value="C:egg coat"/>
    <property type="evidence" value="ECO:0007669"/>
    <property type="project" value="UniProtKB-SubCell"/>
</dbReference>
<evidence type="ECO:0000256" key="4">
    <source>
        <dbReference type="ARBA" id="ARBA00022475"/>
    </source>
</evidence>
<dbReference type="GO" id="GO:0007339">
    <property type="term" value="P:binding of sperm to zona pellucida"/>
    <property type="evidence" value="ECO:0007669"/>
    <property type="project" value="UniProtKB-UniRule"/>
</dbReference>
<comment type="function">
    <text evidence="14">Component of the zona pellucida, an extracellular matrix surrounding oocytes which mediates sperm binding, induction of the acrosome reaction and prevents post-fertilization polyspermy. The zona pellucida is composed of 3 to 4 glycoproteins, ZP1, ZP2, ZP3, and ZP4. ZP3 is essential for sperm binding and zona matrix formation.</text>
</comment>
<evidence type="ECO:0000256" key="11">
    <source>
        <dbReference type="ARBA" id="ARBA00023136"/>
    </source>
</evidence>
<evidence type="ECO:0000256" key="14">
    <source>
        <dbReference type="RuleBase" id="RU367066"/>
    </source>
</evidence>
<reference evidence="16" key="1">
    <citation type="submission" date="2025-08" db="UniProtKB">
        <authorList>
            <consortium name="Ensembl"/>
        </authorList>
    </citation>
    <scope>IDENTIFICATION</scope>
</reference>
<evidence type="ECO:0000259" key="15">
    <source>
        <dbReference type="PROSITE" id="PS51034"/>
    </source>
</evidence>
<dbReference type="Ensembl" id="ENSEBUT00000023832.1">
    <property type="protein sequence ID" value="ENSEBUP00000023256.1"/>
    <property type="gene ID" value="ENSEBUG00000014314.1"/>
</dbReference>
<dbReference type="PANTHER" id="PTHR11576">
    <property type="entry name" value="ZONA PELLUCIDA SPERM-BINDING PROTEIN 3"/>
    <property type="match status" value="1"/>
</dbReference>
<proteinExistence type="inferred from homology"/>
<evidence type="ECO:0000256" key="6">
    <source>
        <dbReference type="ARBA" id="ARBA00022530"/>
    </source>
</evidence>
<name>A0A8C4R268_EPTBU</name>
<dbReference type="InterPro" id="IPR055356">
    <property type="entry name" value="ZP-N"/>
</dbReference>
<dbReference type="PROSITE" id="PS51034">
    <property type="entry name" value="ZP_2"/>
    <property type="match status" value="1"/>
</dbReference>
<keyword evidence="8" id="KW-0812">Transmembrane</keyword>
<dbReference type="InterPro" id="IPR048290">
    <property type="entry name" value="ZP_chr"/>
</dbReference>
<keyword evidence="5 14" id="KW-0964">Secreted</keyword>
<dbReference type="Proteomes" id="UP000694388">
    <property type="component" value="Unplaced"/>
</dbReference>
<evidence type="ECO:0000256" key="12">
    <source>
        <dbReference type="ARBA" id="ARBA00023157"/>
    </source>
</evidence>
<dbReference type="InterPro" id="IPR001507">
    <property type="entry name" value="ZP_dom"/>
</dbReference>
<comment type="similarity">
    <text evidence="2 14">Belongs to the ZP domain family. ZPC subfamily.</text>
</comment>
<keyword evidence="6 14" id="KW-0272">Extracellular matrix</keyword>
<keyword evidence="7 14" id="KW-0165">Cleavage on pair of basic residues</keyword>
<dbReference type="GO" id="GO:0035804">
    <property type="term" value="F:structural constituent of egg coat"/>
    <property type="evidence" value="ECO:0007669"/>
    <property type="project" value="UniProtKB-UniRule"/>
</dbReference>
<dbReference type="FunFam" id="2.60.40.3210:FF:000001">
    <property type="entry name" value="Zona pellucida sperm-binding protein 3"/>
    <property type="match status" value="1"/>
</dbReference>
<sequence>MVKIQCGDGAMTLTLNKEFFGTGFWLRETDVTLGPNKCQVTSGDASGALVFHYPLESCGSILSLTSEDMLYTNHLNFEPVIRMGIVRSNSAKLQVLCKYPRKGNASSYDVKPTWIPFYSTKVERSKFAFSLHLMMDDWLEERPSNIYQLGQVMHIEARVHTPNHVNMRLYIDKCVARSSVPGSTTTYSIIENHGCLVDGKVGFDGHLTSRFITRTSNNILQFTLDSFRFSHESTDEVYITCRVKVAESSTSPNNVAKACSYTLASKWQSADGNHMVCSCCESVCARRKRDVALGITSYSLSGYKPLVLNTDHFCGDLMFCRIFNWKIARCPTSKLPTVIDIKSTF</sequence>
<dbReference type="Gene3D" id="2.60.40.4100">
    <property type="entry name" value="Zona pellucida, ZP-C domain"/>
    <property type="match status" value="1"/>
</dbReference>
<reference evidence="16" key="2">
    <citation type="submission" date="2025-09" db="UniProtKB">
        <authorList>
            <consortium name="Ensembl"/>
        </authorList>
    </citation>
    <scope>IDENTIFICATION</scope>
</reference>
<dbReference type="InterPro" id="IPR042235">
    <property type="entry name" value="ZP-C_dom"/>
</dbReference>
<evidence type="ECO:0000256" key="9">
    <source>
        <dbReference type="ARBA" id="ARBA00022729"/>
    </source>
</evidence>
<keyword evidence="4 14" id="KW-1003">Cell membrane</keyword>
<dbReference type="GeneTree" id="ENSGT01030000234567"/>
<keyword evidence="12 14" id="KW-1015">Disulfide bond</keyword>
<evidence type="ECO:0000313" key="17">
    <source>
        <dbReference type="Proteomes" id="UP000694388"/>
    </source>
</evidence>
<dbReference type="SMART" id="SM00241">
    <property type="entry name" value="ZP"/>
    <property type="match status" value="1"/>
</dbReference>
<keyword evidence="17" id="KW-1185">Reference proteome</keyword>
<evidence type="ECO:0000313" key="16">
    <source>
        <dbReference type="Ensembl" id="ENSEBUP00000023256.1"/>
    </source>
</evidence>
<dbReference type="GO" id="GO:2000344">
    <property type="term" value="P:positive regulation of acrosome reaction"/>
    <property type="evidence" value="ECO:0007669"/>
    <property type="project" value="UniProtKB-UniRule"/>
</dbReference>
<dbReference type="GO" id="GO:0005886">
    <property type="term" value="C:plasma membrane"/>
    <property type="evidence" value="ECO:0007669"/>
    <property type="project" value="UniProtKB-SubCell"/>
</dbReference>
<dbReference type="Pfam" id="PF00100">
    <property type="entry name" value="Zona_pellucida"/>
    <property type="match status" value="1"/>
</dbReference>
<dbReference type="FunFam" id="2.60.40.4100:FF:000002">
    <property type="entry name" value="Zona pellucida sperm-binding protein 3"/>
    <property type="match status" value="1"/>
</dbReference>
<evidence type="ECO:0000256" key="1">
    <source>
        <dbReference type="ARBA" id="ARBA00004498"/>
    </source>
</evidence>
<dbReference type="GO" id="GO:0032190">
    <property type="term" value="F:acrosin binding"/>
    <property type="evidence" value="ECO:0007669"/>
    <property type="project" value="TreeGrafter"/>
</dbReference>
<dbReference type="InterPro" id="IPR055355">
    <property type="entry name" value="ZP-C"/>
</dbReference>
<evidence type="ECO:0000256" key="10">
    <source>
        <dbReference type="ARBA" id="ARBA00022989"/>
    </source>
</evidence>
<evidence type="ECO:0000256" key="13">
    <source>
        <dbReference type="ARBA" id="ARBA00023180"/>
    </source>
</evidence>
<evidence type="ECO:0000256" key="8">
    <source>
        <dbReference type="ARBA" id="ARBA00022692"/>
    </source>
</evidence>
<evidence type="ECO:0000256" key="3">
    <source>
        <dbReference type="ARBA" id="ARBA00017980"/>
    </source>
</evidence>
<evidence type="ECO:0000256" key="7">
    <source>
        <dbReference type="ARBA" id="ARBA00022685"/>
    </source>
</evidence>
<protein>
    <recommendedName>
        <fullName evidence="3 14">Zona pellucida sperm-binding protein 3</fullName>
    </recommendedName>
</protein>
<comment type="subcellular location">
    <subcellularLocation>
        <location evidence="1">Secreted</location>
        <location evidence="1">Extracellular space</location>
        <location evidence="1">Extracellular matrix</location>
    </subcellularLocation>
    <subcellularLocation>
        <location evidence="14">Zona pellucida</location>
    </subcellularLocation>
    <subcellularLocation>
        <location evidence="14">Cell membrane</location>
        <topology evidence="14">Single-pass type I membrane protein</topology>
    </subcellularLocation>
</comment>
<keyword evidence="10" id="KW-1133">Transmembrane helix</keyword>
<comment type="domain">
    <text evidence="14">The ZP domain is involved in the polymerization of the ZP proteins to form the zona pellucida.</text>
</comment>
<dbReference type="Gene3D" id="2.60.40.3210">
    <property type="entry name" value="Zona pellucida, ZP-N domain"/>
    <property type="match status" value="1"/>
</dbReference>
<accession>A0A8C4R268</accession>
<dbReference type="AlphaFoldDB" id="A0A8C4R268"/>
<evidence type="ECO:0000256" key="5">
    <source>
        <dbReference type="ARBA" id="ARBA00022525"/>
    </source>
</evidence>
<evidence type="ECO:0000256" key="2">
    <source>
        <dbReference type="ARBA" id="ARBA00006735"/>
    </source>
</evidence>
<feature type="domain" description="ZP" evidence="15">
    <location>
        <begin position="5"/>
        <end position="266"/>
    </location>
</feature>